<sequence>MLLDRQSEELETVFSTLTSILLVLAHVVRLSRDYSRLLPRSECYCLLPKLPRRQLKR</sequence>
<comment type="caution">
    <text evidence="2">The sequence shown here is derived from an EMBL/GenBank/DDBJ whole genome shotgun (WGS) entry which is preliminary data.</text>
</comment>
<evidence type="ECO:0000313" key="2">
    <source>
        <dbReference type="EMBL" id="GFR18821.1"/>
    </source>
</evidence>
<protein>
    <submittedName>
        <fullName evidence="2">Uncharacterized protein</fullName>
    </submittedName>
</protein>
<reference evidence="2" key="1">
    <citation type="submission" date="2020-07" db="EMBL/GenBank/DDBJ databases">
        <title>Multicomponent nature underlies the extraordinary mechanical properties of spider dragline silk.</title>
        <authorList>
            <person name="Kono N."/>
            <person name="Nakamura H."/>
            <person name="Mori M."/>
            <person name="Yoshida Y."/>
            <person name="Ohtoshi R."/>
            <person name="Malay A.D."/>
            <person name="Moran D.A.P."/>
            <person name="Tomita M."/>
            <person name="Numata K."/>
            <person name="Arakawa K."/>
        </authorList>
    </citation>
    <scope>NUCLEOTIDE SEQUENCE</scope>
</reference>
<feature type="transmembrane region" description="Helical" evidence="1">
    <location>
        <begin position="12"/>
        <end position="30"/>
    </location>
</feature>
<organism evidence="2 3">
    <name type="scientific">Trichonephila clavata</name>
    <name type="common">Joro spider</name>
    <name type="synonym">Nephila clavata</name>
    <dbReference type="NCBI Taxonomy" id="2740835"/>
    <lineage>
        <taxon>Eukaryota</taxon>
        <taxon>Metazoa</taxon>
        <taxon>Ecdysozoa</taxon>
        <taxon>Arthropoda</taxon>
        <taxon>Chelicerata</taxon>
        <taxon>Arachnida</taxon>
        <taxon>Araneae</taxon>
        <taxon>Araneomorphae</taxon>
        <taxon>Entelegynae</taxon>
        <taxon>Araneoidea</taxon>
        <taxon>Nephilidae</taxon>
        <taxon>Trichonephila</taxon>
    </lineage>
</organism>
<feature type="non-terminal residue" evidence="2">
    <location>
        <position position="57"/>
    </location>
</feature>
<keyword evidence="3" id="KW-1185">Reference proteome</keyword>
<keyword evidence="1" id="KW-1133">Transmembrane helix</keyword>
<evidence type="ECO:0000256" key="1">
    <source>
        <dbReference type="SAM" id="Phobius"/>
    </source>
</evidence>
<keyword evidence="1" id="KW-0812">Transmembrane</keyword>
<accession>A0A8X6LQ32</accession>
<name>A0A8X6LQ32_TRICU</name>
<gene>
    <name evidence="2" type="ORF">TNCT_603401</name>
</gene>
<proteinExistence type="predicted"/>
<keyword evidence="1" id="KW-0472">Membrane</keyword>
<evidence type="ECO:0000313" key="3">
    <source>
        <dbReference type="Proteomes" id="UP000887116"/>
    </source>
</evidence>
<dbReference type="EMBL" id="BMAO01007837">
    <property type="protein sequence ID" value="GFR18821.1"/>
    <property type="molecule type" value="Genomic_DNA"/>
</dbReference>
<dbReference type="AlphaFoldDB" id="A0A8X6LQ32"/>
<dbReference type="Proteomes" id="UP000887116">
    <property type="component" value="Unassembled WGS sequence"/>
</dbReference>